<accession>A0ACC1XQY0</accession>
<reference evidence="1 2" key="1">
    <citation type="journal article" date="2023" name="Science">
        <title>Complex scaffold remodeling in plant triterpene biosynthesis.</title>
        <authorList>
            <person name="De La Pena R."/>
            <person name="Hodgson H."/>
            <person name="Liu J.C."/>
            <person name="Stephenson M.J."/>
            <person name="Martin A.C."/>
            <person name="Owen C."/>
            <person name="Harkess A."/>
            <person name="Leebens-Mack J."/>
            <person name="Jimenez L.E."/>
            <person name="Osbourn A."/>
            <person name="Sattely E.S."/>
        </authorList>
    </citation>
    <scope>NUCLEOTIDE SEQUENCE [LARGE SCALE GENOMIC DNA]</scope>
    <source>
        <strain evidence="2">cv. JPN11</strain>
        <tissue evidence="1">Leaf</tissue>
    </source>
</reference>
<dbReference type="EMBL" id="CM051401">
    <property type="protein sequence ID" value="KAJ4713630.1"/>
    <property type="molecule type" value="Genomic_DNA"/>
</dbReference>
<organism evidence="1 2">
    <name type="scientific">Melia azedarach</name>
    <name type="common">Chinaberry tree</name>
    <dbReference type="NCBI Taxonomy" id="155640"/>
    <lineage>
        <taxon>Eukaryota</taxon>
        <taxon>Viridiplantae</taxon>
        <taxon>Streptophyta</taxon>
        <taxon>Embryophyta</taxon>
        <taxon>Tracheophyta</taxon>
        <taxon>Spermatophyta</taxon>
        <taxon>Magnoliopsida</taxon>
        <taxon>eudicotyledons</taxon>
        <taxon>Gunneridae</taxon>
        <taxon>Pentapetalae</taxon>
        <taxon>rosids</taxon>
        <taxon>malvids</taxon>
        <taxon>Sapindales</taxon>
        <taxon>Meliaceae</taxon>
        <taxon>Melia</taxon>
    </lineage>
</organism>
<name>A0ACC1XQY0_MELAZ</name>
<dbReference type="Proteomes" id="UP001164539">
    <property type="component" value="Chromosome 8"/>
</dbReference>
<protein>
    <submittedName>
        <fullName evidence="1">Leucine-rich repeat receptor-like protein kinase</fullName>
    </submittedName>
</protein>
<evidence type="ECO:0000313" key="2">
    <source>
        <dbReference type="Proteomes" id="UP001164539"/>
    </source>
</evidence>
<sequence length="573" mass="62113">MASYFKLLLVAFLASLAFKHSLSAGVFLSIDCGSSESYKDENGINWIGDDDFIQTGEPRTLTYSSASYPLTTMRVFSTRKKNCYTIKVDDGERILVRASFYYADYDDKSSPPVFDLLFDGNFWTTVNTTDSSYTVHTYETIYVVAGNSTSICAAQTHPGLLPFISALEVRSLEAKMYSQVAANLALRLIQRSAFGSNQTLIRWQYRYPNDVYDRTWDGVDGLGVNVVTSQASTINVTTDNIPPPAVLKNAVVSKSTSHIILLFTELPKKPAPIYIATYFSEVLPPTPTQKRSFQLCIDDIPISDPIIPPFGGASEVYVTNRIASSSNSFTLQATSDSTLPPLLNAMEVYTVSDPLTNGTNSKDVGGLAALQSGFEVLQGWGGDPCLPHPYSWDWIECSTDPMPRVTALNLSGYALSGSLPDFSSMDALQTIDLSSNGLSGSIPDFLGTFSNLTLLNLGNNRFNGTIPTSLSSNKKLKLVVTDNCLDGMSCPPPSPPPPPVAPPTPTSTKTGTPPSPFPFRNKPPPTSSSTETDVTPFPFQTVSPNFSGHSKCINKLAIVLGFALVLSVLSRKF</sequence>
<keyword evidence="2" id="KW-1185">Reference proteome</keyword>
<gene>
    <name evidence="1" type="ORF">OWV82_015692</name>
</gene>
<proteinExistence type="predicted"/>
<evidence type="ECO:0000313" key="1">
    <source>
        <dbReference type="EMBL" id="KAJ4713630.1"/>
    </source>
</evidence>
<comment type="caution">
    <text evidence="1">The sequence shown here is derived from an EMBL/GenBank/DDBJ whole genome shotgun (WGS) entry which is preliminary data.</text>
</comment>